<dbReference type="CDD" id="cd03359">
    <property type="entry name" value="LbH_Dynactin_5"/>
    <property type="match status" value="1"/>
</dbReference>
<dbReference type="EMBL" id="CAAKMV010000033">
    <property type="protein sequence ID" value="VIO52519.1"/>
    <property type="molecule type" value="Genomic_DNA"/>
</dbReference>
<sequence length="579" mass="64863">MSRRPPKGEYIETDTGNKVARKAVLVGTQNIMLGGKTVIQPEVMIRGDLARTVTASSSGSAPANNTAVAIGRYCFLARGVLLRPPGRMYKGAFTYMPLRIGDHVFVGQGTVVQAAAVGNHVQIGRDCTIGEFAILKDYVQVLDGSVVPPNMVIPSFSIVAGQPAKVIGEIPEGGHEEFELRDMYKTHSIPQGYTPIVHLTMAPPPELPKKIETITPPWCEGAEAANAEALGPAPTPFALTVPHSTRRATHLYEELRHVDELDNRHLKTRVDALSEEILHWQETDSETIHGLSKVIVIKYGETAIRVIRRVWDLHLVYNRAPKIPGDDAGPFDQSSWLATIRDTVLYRMHVKDAEDYKVRSHGLQNNDSIYVTDVLVQEHCDRVERAAKEKEVLTAMFEELTQENLIELPGFKATALGVAPLLALRQCGETVEEFYKISDEKEDILENNDESDMRYYQSFQLWHIAARAAMGWEPRRVGTVQDVLNMYCYDILRRRRFEKRKRNSELRHQLEAILGDTRGDQVGFGSEDDAEEDNQEEENIEEEDSDGPGEPTDTESGSSDEEEEDSSDDDRPIFGHYID</sequence>
<evidence type="ECO:0000256" key="2">
    <source>
        <dbReference type="ARBA" id="ARBA00022490"/>
    </source>
</evidence>
<evidence type="ECO:0000256" key="1">
    <source>
        <dbReference type="ARBA" id="ARBA00004245"/>
    </source>
</evidence>
<dbReference type="InterPro" id="IPR011004">
    <property type="entry name" value="Trimer_LpxA-like_sf"/>
</dbReference>
<reference evidence="7" key="1">
    <citation type="submission" date="2019-04" db="EMBL/GenBank/DDBJ databases">
        <authorList>
            <person name="Melise S."/>
            <person name="Noan J."/>
            <person name="Okalmin O."/>
        </authorList>
    </citation>
    <scope>NUCLEOTIDE SEQUENCE</scope>
    <source>
        <strain evidence="7">FN9</strain>
    </source>
</reference>
<dbReference type="PANTHER" id="PTHR46126:SF1">
    <property type="entry name" value="DYNACTIN SUBUNIT 5"/>
    <property type="match status" value="1"/>
</dbReference>
<feature type="region of interest" description="Disordered" evidence="6">
    <location>
        <begin position="517"/>
        <end position="579"/>
    </location>
</feature>
<name>A0A4E9E3Y7_GIBZA</name>
<feature type="compositionally biased region" description="Acidic residues" evidence="6">
    <location>
        <begin position="558"/>
        <end position="568"/>
    </location>
</feature>
<dbReference type="GO" id="GO:0005869">
    <property type="term" value="C:dynactin complex"/>
    <property type="evidence" value="ECO:0007669"/>
    <property type="project" value="TreeGrafter"/>
</dbReference>
<keyword evidence="2" id="KW-0963">Cytoplasm</keyword>
<accession>A0A4E9E3Y7</accession>
<dbReference type="PANTHER" id="PTHR46126">
    <property type="entry name" value="DYNACTIN SUBUNIT 5"/>
    <property type="match status" value="1"/>
</dbReference>
<protein>
    <recommendedName>
        <fullName evidence="5">Dynactin subunit 5</fullName>
    </recommendedName>
</protein>
<feature type="compositionally biased region" description="Basic and acidic residues" evidence="6">
    <location>
        <begin position="569"/>
        <end position="579"/>
    </location>
</feature>
<proteinExistence type="inferred from homology"/>
<comment type="similarity">
    <text evidence="4">Belongs to the dynactin subunits 5/6 family. Dynactin subunit 5 subfamily.</text>
</comment>
<organism evidence="7">
    <name type="scientific">Gibberella zeae</name>
    <name type="common">Wheat head blight fungus</name>
    <name type="synonym">Fusarium graminearum</name>
    <dbReference type="NCBI Taxonomy" id="5518"/>
    <lineage>
        <taxon>Eukaryota</taxon>
        <taxon>Fungi</taxon>
        <taxon>Dikarya</taxon>
        <taxon>Ascomycota</taxon>
        <taxon>Pezizomycotina</taxon>
        <taxon>Sordariomycetes</taxon>
        <taxon>Hypocreomycetidae</taxon>
        <taxon>Hypocreales</taxon>
        <taxon>Nectriaceae</taxon>
        <taxon>Fusarium</taxon>
    </lineage>
</organism>
<evidence type="ECO:0000256" key="5">
    <source>
        <dbReference type="ARBA" id="ARBA00034865"/>
    </source>
</evidence>
<dbReference type="InterPro" id="IPR047125">
    <property type="entry name" value="DCTN5"/>
</dbReference>
<dbReference type="AlphaFoldDB" id="A0A4E9E3Y7"/>
<evidence type="ECO:0000313" key="7">
    <source>
        <dbReference type="EMBL" id="VIO52519.1"/>
    </source>
</evidence>
<dbReference type="Pfam" id="PF21711">
    <property type="entry name" value="DCTN5"/>
    <property type="match status" value="1"/>
</dbReference>
<gene>
    <name evidence="7" type="ORF">FUG_LOCUS34972</name>
</gene>
<evidence type="ECO:0000256" key="6">
    <source>
        <dbReference type="SAM" id="MobiDB-lite"/>
    </source>
</evidence>
<comment type="subcellular location">
    <subcellularLocation>
        <location evidence="1">Cytoplasm</location>
        <location evidence="1">Cytoskeleton</location>
    </subcellularLocation>
</comment>
<evidence type="ECO:0000256" key="4">
    <source>
        <dbReference type="ARBA" id="ARBA00034706"/>
    </source>
</evidence>
<dbReference type="SUPFAM" id="SSF51161">
    <property type="entry name" value="Trimeric LpxA-like enzymes"/>
    <property type="match status" value="1"/>
</dbReference>
<keyword evidence="3" id="KW-0206">Cytoskeleton</keyword>
<evidence type="ECO:0000256" key="3">
    <source>
        <dbReference type="ARBA" id="ARBA00023212"/>
    </source>
</evidence>
<dbReference type="Gene3D" id="2.160.10.10">
    <property type="entry name" value="Hexapeptide repeat proteins"/>
    <property type="match status" value="1"/>
</dbReference>
<feature type="compositionally biased region" description="Acidic residues" evidence="6">
    <location>
        <begin position="526"/>
        <end position="547"/>
    </location>
</feature>